<evidence type="ECO:0000256" key="1">
    <source>
        <dbReference type="ARBA" id="ARBA00004496"/>
    </source>
</evidence>
<keyword evidence="14" id="KW-0413">Isomerase</keyword>
<evidence type="ECO:0000256" key="6">
    <source>
        <dbReference type="ARBA" id="ARBA00022691"/>
    </source>
</evidence>
<dbReference type="EC" id="2.4.99.17" evidence="10 13"/>
<evidence type="ECO:0000256" key="5">
    <source>
        <dbReference type="ARBA" id="ARBA00022679"/>
    </source>
</evidence>
<dbReference type="PANTHER" id="PTHR30307:SF0">
    <property type="entry name" value="S-ADENOSYLMETHIONINE:TRNA RIBOSYLTRANSFERASE-ISOMERASE"/>
    <property type="match status" value="1"/>
</dbReference>
<evidence type="ECO:0000256" key="2">
    <source>
        <dbReference type="ARBA" id="ARBA00004691"/>
    </source>
</evidence>
<dbReference type="Proteomes" id="UP000263273">
    <property type="component" value="Unassembled WGS sequence"/>
</dbReference>
<keyword evidence="6 13" id="KW-0949">S-adenosyl-L-methionine</keyword>
<dbReference type="GO" id="GO:0051075">
    <property type="term" value="F:S-adenosylmethionine:tRNA ribosyltransferase-isomerase activity"/>
    <property type="evidence" value="ECO:0007669"/>
    <property type="project" value="UniProtKB-EC"/>
</dbReference>
<dbReference type="AlphaFoldDB" id="A0A354Z0S0"/>
<dbReference type="Pfam" id="PF02547">
    <property type="entry name" value="Queuosine_synth"/>
    <property type="match status" value="1"/>
</dbReference>
<dbReference type="FunFam" id="2.40.10.240:FF:000002">
    <property type="entry name" value="S-adenosylmethionine:tRNA ribosyltransferase-isomerase"/>
    <property type="match status" value="1"/>
</dbReference>
<dbReference type="NCBIfam" id="NF001140">
    <property type="entry name" value="PRK00147.1"/>
    <property type="match status" value="1"/>
</dbReference>
<dbReference type="PANTHER" id="PTHR30307">
    <property type="entry name" value="S-ADENOSYLMETHIONINE:TRNA RIBOSYLTRANSFERASE-ISOMERASE"/>
    <property type="match status" value="1"/>
</dbReference>
<dbReference type="NCBIfam" id="TIGR00113">
    <property type="entry name" value="queA"/>
    <property type="match status" value="1"/>
</dbReference>
<dbReference type="GO" id="GO:0005737">
    <property type="term" value="C:cytoplasm"/>
    <property type="evidence" value="ECO:0007669"/>
    <property type="project" value="UniProtKB-SubCell"/>
</dbReference>
<dbReference type="UniPathway" id="UPA00392"/>
<reference evidence="14 15" key="1">
    <citation type="journal article" date="2018" name="Nat. Biotechnol.">
        <title>A standardized bacterial taxonomy based on genome phylogeny substantially revises the tree of life.</title>
        <authorList>
            <person name="Parks D.H."/>
            <person name="Chuvochina M."/>
            <person name="Waite D.W."/>
            <person name="Rinke C."/>
            <person name="Skarshewski A."/>
            <person name="Chaumeil P.A."/>
            <person name="Hugenholtz P."/>
        </authorList>
    </citation>
    <scope>NUCLEOTIDE SEQUENCE [LARGE SCALE GENOMIC DNA]</scope>
    <source>
        <strain evidence="14">UBA10948</strain>
    </source>
</reference>
<name>A0A354Z0S0_9FIRM</name>
<dbReference type="SUPFAM" id="SSF111337">
    <property type="entry name" value="QueA-like"/>
    <property type="match status" value="1"/>
</dbReference>
<comment type="subcellular location">
    <subcellularLocation>
        <location evidence="1 13">Cytoplasm</location>
    </subcellularLocation>
</comment>
<comment type="subunit">
    <text evidence="3 13">Monomer.</text>
</comment>
<evidence type="ECO:0000256" key="11">
    <source>
        <dbReference type="ARBA" id="ARBA00069325"/>
    </source>
</evidence>
<evidence type="ECO:0000256" key="10">
    <source>
        <dbReference type="ARBA" id="ARBA00066503"/>
    </source>
</evidence>
<evidence type="ECO:0000313" key="14">
    <source>
        <dbReference type="EMBL" id="HBK54062.1"/>
    </source>
</evidence>
<dbReference type="GO" id="GO:0008616">
    <property type="term" value="P:tRNA queuosine(34) biosynthetic process"/>
    <property type="evidence" value="ECO:0007669"/>
    <property type="project" value="UniProtKB-UniRule"/>
</dbReference>
<keyword evidence="5 13" id="KW-0808">Transferase</keyword>
<keyword evidence="7 13" id="KW-0671">Queuosine biosynthesis</keyword>
<organism evidence="14 15">
    <name type="scientific">Syntrophomonas wolfei</name>
    <dbReference type="NCBI Taxonomy" id="863"/>
    <lineage>
        <taxon>Bacteria</taxon>
        <taxon>Bacillati</taxon>
        <taxon>Bacillota</taxon>
        <taxon>Clostridia</taxon>
        <taxon>Eubacteriales</taxon>
        <taxon>Syntrophomonadaceae</taxon>
        <taxon>Syntrophomonas</taxon>
    </lineage>
</organism>
<dbReference type="STRING" id="378794.GCA_001570625_00695"/>
<evidence type="ECO:0000256" key="9">
    <source>
        <dbReference type="ARBA" id="ARBA00061210"/>
    </source>
</evidence>
<evidence type="ECO:0000256" key="4">
    <source>
        <dbReference type="ARBA" id="ARBA00022490"/>
    </source>
</evidence>
<dbReference type="InterPro" id="IPR042119">
    <property type="entry name" value="QueA_dom2"/>
</dbReference>
<comment type="catalytic activity">
    <reaction evidence="8 13">
        <text>7-aminomethyl-7-carbaguanosine(34) in tRNA + S-adenosyl-L-methionine = epoxyqueuosine(34) in tRNA + adenine + L-methionine + 2 H(+)</text>
        <dbReference type="Rhea" id="RHEA:32155"/>
        <dbReference type="Rhea" id="RHEA-COMP:10342"/>
        <dbReference type="Rhea" id="RHEA-COMP:18582"/>
        <dbReference type="ChEBI" id="CHEBI:15378"/>
        <dbReference type="ChEBI" id="CHEBI:16708"/>
        <dbReference type="ChEBI" id="CHEBI:57844"/>
        <dbReference type="ChEBI" id="CHEBI:59789"/>
        <dbReference type="ChEBI" id="CHEBI:82833"/>
        <dbReference type="ChEBI" id="CHEBI:194443"/>
        <dbReference type="EC" id="2.4.99.17"/>
    </reaction>
</comment>
<comment type="similarity">
    <text evidence="9 13">Belongs to the QueA family.</text>
</comment>
<evidence type="ECO:0000313" key="15">
    <source>
        <dbReference type="Proteomes" id="UP000263273"/>
    </source>
</evidence>
<dbReference type="InterPro" id="IPR042118">
    <property type="entry name" value="QueA_dom1"/>
</dbReference>
<dbReference type="FunFam" id="3.40.1780.10:FF:000001">
    <property type="entry name" value="S-adenosylmethionine:tRNA ribosyltransferase-isomerase"/>
    <property type="match status" value="1"/>
</dbReference>
<comment type="caution">
    <text evidence="14">The sequence shown here is derived from an EMBL/GenBank/DDBJ whole genome shotgun (WGS) entry which is preliminary data.</text>
</comment>
<comment type="function">
    <text evidence="13">Transfers and isomerizes the ribose moiety from AdoMet to the 7-aminomethyl group of 7-deazaguanine (preQ1-tRNA) to give epoxyqueuosine (oQ-tRNA).</text>
</comment>
<dbReference type="HAMAP" id="MF_00113">
    <property type="entry name" value="QueA"/>
    <property type="match status" value="1"/>
</dbReference>
<proteinExistence type="inferred from homology"/>
<dbReference type="Gene3D" id="2.40.10.240">
    <property type="entry name" value="QueA-like"/>
    <property type="match status" value="1"/>
</dbReference>
<dbReference type="Gene3D" id="3.40.1780.10">
    <property type="entry name" value="QueA-like"/>
    <property type="match status" value="1"/>
</dbReference>
<dbReference type="EMBL" id="DNZF01000197">
    <property type="protein sequence ID" value="HBK54062.1"/>
    <property type="molecule type" value="Genomic_DNA"/>
</dbReference>
<evidence type="ECO:0000256" key="12">
    <source>
        <dbReference type="ARBA" id="ARBA00076160"/>
    </source>
</evidence>
<keyword evidence="4 13" id="KW-0963">Cytoplasm</keyword>
<evidence type="ECO:0000256" key="3">
    <source>
        <dbReference type="ARBA" id="ARBA00011245"/>
    </source>
</evidence>
<comment type="pathway">
    <text evidence="2 13">tRNA modification; tRNA-queuosine biosynthesis.</text>
</comment>
<dbReference type="InterPro" id="IPR003699">
    <property type="entry name" value="QueA"/>
</dbReference>
<evidence type="ECO:0000256" key="13">
    <source>
        <dbReference type="HAMAP-Rule" id="MF_00113"/>
    </source>
</evidence>
<gene>
    <name evidence="13" type="primary">queA</name>
    <name evidence="14" type="ORF">DDZ44_09015</name>
</gene>
<evidence type="ECO:0000256" key="8">
    <source>
        <dbReference type="ARBA" id="ARBA00052751"/>
    </source>
</evidence>
<accession>A0A354Z0S0</accession>
<protein>
    <recommendedName>
        <fullName evidence="11 13">S-adenosylmethionine:tRNA ribosyltransferase-isomerase</fullName>
        <ecNumber evidence="10 13">2.4.99.17</ecNumber>
    </recommendedName>
    <alternativeName>
        <fullName evidence="12 13">Queuosine biosynthesis protein QueA</fullName>
    </alternativeName>
</protein>
<evidence type="ECO:0000256" key="7">
    <source>
        <dbReference type="ARBA" id="ARBA00022785"/>
    </source>
</evidence>
<dbReference type="InterPro" id="IPR036100">
    <property type="entry name" value="QueA_sf"/>
</dbReference>
<sequence length="352" mass="39837">MLHDKNDDIYRLSTYHYDLPPELIAQYPAEYRDSSRLLVLDRKSGDLKDRVFKDIGQYLKKGDALVLNETRVIPARFFAYKESGARVEILLLKKLGDDWEALVKPARRLKVGSRVFLSPDQPLLIEIVEELEFAGGRRVRFLNGINEDTLLQEQGHIPLPPYINRPDEELDRERYQTVYASKSGSVAAPTAGLHFTPDLLKDIALQGINIVRIVLHVGMGTFRPVKNKDIRQHTMHLEYFEVAEEAAALLNLTRESGGQIVAVGTTVVRTLESVYNEDCGFVAGKGETNKYIFPGYQFWAIDKLLTNFHLPASSLLMLVAAFAGTESTLAAYRHAVENRYRFFSYGDAMLVI</sequence>